<name>A0A502L9K5_HAEHA</name>
<evidence type="ECO:0000313" key="2">
    <source>
        <dbReference type="Proteomes" id="UP000316282"/>
    </source>
</evidence>
<dbReference type="RefSeq" id="WP_140527770.1">
    <property type="nucleotide sequence ID" value="NZ_SDPD01000009.1"/>
</dbReference>
<comment type="caution">
    <text evidence="1">The sequence shown here is derived from an EMBL/GenBank/DDBJ whole genome shotgun (WGS) entry which is preliminary data.</text>
</comment>
<dbReference type="Gene3D" id="1.10.1070.20">
    <property type="match status" value="1"/>
</dbReference>
<proteinExistence type="predicted"/>
<accession>A0A502L9K5</accession>
<organism evidence="1 2">
    <name type="scientific">Haemophilus haemolyticus</name>
    <dbReference type="NCBI Taxonomy" id="726"/>
    <lineage>
        <taxon>Bacteria</taxon>
        <taxon>Pseudomonadati</taxon>
        <taxon>Pseudomonadota</taxon>
        <taxon>Gammaproteobacteria</taxon>
        <taxon>Pasteurellales</taxon>
        <taxon>Pasteurellaceae</taxon>
        <taxon>Haemophilus</taxon>
    </lineage>
</organism>
<dbReference type="EMBL" id="SDPD01000009">
    <property type="protein sequence ID" value="TPH20692.1"/>
    <property type="molecule type" value="Genomic_DNA"/>
</dbReference>
<gene>
    <name evidence="1" type="ORF">EUX52_07695</name>
</gene>
<reference evidence="1 2" key="1">
    <citation type="submission" date="2019-01" db="EMBL/GenBank/DDBJ databases">
        <title>Comparative genomic analysis identifies haemin-independent Haemophilus haemolyticus: a formal re-classification of Haemophilus intermedius.</title>
        <authorList>
            <person name="Harris T.M."/>
            <person name="Price E.P."/>
            <person name="Sarovich D.S."/>
            <person name="Norskov-Lauritsen N."/>
            <person name="Beissbarth J."/>
            <person name="Chang A.B."/>
            <person name="Smith-Vaughan H.C."/>
        </authorList>
    </citation>
    <scope>NUCLEOTIDE SEQUENCE [LARGE SCALE GENOMIC DNA]</scope>
    <source>
        <strain evidence="1 2">60982 B Hi-1</strain>
    </source>
</reference>
<evidence type="ECO:0000313" key="1">
    <source>
        <dbReference type="EMBL" id="TPH20692.1"/>
    </source>
</evidence>
<dbReference type="Proteomes" id="UP000316282">
    <property type="component" value="Unassembled WGS sequence"/>
</dbReference>
<dbReference type="AlphaFoldDB" id="A0A502L9K5"/>
<sequence length="315" mass="37169">MTDEQKIDLAKIFEHRTLILQHKDLILTEPKQEELFQDIPLSIYEIKGLNTGTVQVSKIALAEDGGEYFLKSQNDGDDATIAQLENQYNVKILKEMSPVSEFFCHKVADLCGLPIPQYRILKDRDGNLYFGSLLDKGHDPDQTANELQDFIFKPNNPKDTISIFYAQLWTIYAFDCFFFNTDRHFNNFLILKRNQFEYTQIKPFDFAFSSLSFAGYPYQPMYISETNCNTRKFMKQVDTLLSQNEDYRKFRPNYIEIAKENLNKLLFINQQKIKDVFASIPEEWMTQEQKDNFINWWASDEKRKRIITIQTTELK</sequence>
<evidence type="ECO:0008006" key="3">
    <source>
        <dbReference type="Google" id="ProtNLM"/>
    </source>
</evidence>
<protein>
    <recommendedName>
        <fullName evidence="3">HipA-like C-terminal domain-containing protein</fullName>
    </recommendedName>
</protein>